<sequence>MKSIKHKLLDHLAPSTVMHLKALDHYFNGEPELRLLKTLVDPKRPAIDAGANIGTYSYFLRKYAAEVFAYEPNPDLAAALRQAMPTVKVRQVALSDKPAELMFSVPVDEAGRPSHELGSVAQAFSGQVRQFPVQCITIDSEALGDVGFIKIDVEQHEREVLRGGLATIERCRPIILIEVYPLKYDKPIQEEFSFVLDKGYCAWFWFSGAWVPMDSFQPDIHAAPQNFGQKDGFMGNNLIIFPREHPLAQVGPLGRH</sequence>
<dbReference type="SUPFAM" id="SSF53335">
    <property type="entry name" value="S-adenosyl-L-methionine-dependent methyltransferases"/>
    <property type="match status" value="1"/>
</dbReference>
<gene>
    <name evidence="2" type="ORF">CDO81_13560</name>
</gene>
<feature type="domain" description="Methyltransferase FkbM" evidence="1">
    <location>
        <begin position="48"/>
        <end position="196"/>
    </location>
</feature>
<proteinExistence type="predicted"/>
<dbReference type="NCBIfam" id="TIGR01444">
    <property type="entry name" value="fkbM_fam"/>
    <property type="match status" value="1"/>
</dbReference>
<accession>A0A254N668</accession>
<evidence type="ECO:0000313" key="2">
    <source>
        <dbReference type="EMBL" id="OWR03519.1"/>
    </source>
</evidence>
<name>A0A254N668_9BURK</name>
<dbReference type="InterPro" id="IPR029063">
    <property type="entry name" value="SAM-dependent_MTases_sf"/>
</dbReference>
<evidence type="ECO:0000313" key="3">
    <source>
        <dbReference type="Proteomes" id="UP000197446"/>
    </source>
</evidence>
<dbReference type="PANTHER" id="PTHR34203">
    <property type="entry name" value="METHYLTRANSFERASE, FKBM FAMILY PROTEIN"/>
    <property type="match status" value="1"/>
</dbReference>
<dbReference type="Gene3D" id="3.40.50.150">
    <property type="entry name" value="Vaccinia Virus protein VP39"/>
    <property type="match status" value="1"/>
</dbReference>
<dbReference type="InterPro" id="IPR006342">
    <property type="entry name" value="FkbM_mtfrase"/>
</dbReference>
<dbReference type="PANTHER" id="PTHR34203:SF15">
    <property type="entry name" value="SLL1173 PROTEIN"/>
    <property type="match status" value="1"/>
</dbReference>
<dbReference type="EMBL" id="NISI01000005">
    <property type="protein sequence ID" value="OWR03519.1"/>
    <property type="molecule type" value="Genomic_DNA"/>
</dbReference>
<dbReference type="InterPro" id="IPR052514">
    <property type="entry name" value="SAM-dependent_MTase"/>
</dbReference>
<organism evidence="2 3">
    <name type="scientific">Roseateles puraquae</name>
    <dbReference type="NCBI Taxonomy" id="431059"/>
    <lineage>
        <taxon>Bacteria</taxon>
        <taxon>Pseudomonadati</taxon>
        <taxon>Pseudomonadota</taxon>
        <taxon>Betaproteobacteria</taxon>
        <taxon>Burkholderiales</taxon>
        <taxon>Sphaerotilaceae</taxon>
        <taxon>Roseateles</taxon>
    </lineage>
</organism>
<dbReference type="AlphaFoldDB" id="A0A254N668"/>
<dbReference type="RefSeq" id="WP_088483755.1">
    <property type="nucleotide sequence ID" value="NZ_NISI01000005.1"/>
</dbReference>
<dbReference type="Proteomes" id="UP000197446">
    <property type="component" value="Unassembled WGS sequence"/>
</dbReference>
<keyword evidence="3" id="KW-1185">Reference proteome</keyword>
<protein>
    <recommendedName>
        <fullName evidence="1">Methyltransferase FkbM domain-containing protein</fullName>
    </recommendedName>
</protein>
<reference evidence="2 3" key="1">
    <citation type="journal article" date="2007" name="Int. J. Syst. Evol. Microbiol.">
        <title>Description of Pelomonas aquatica sp. nov. and Pelomonas puraquae sp. nov., isolated from industrial and haemodialysis water.</title>
        <authorList>
            <person name="Gomila M."/>
            <person name="Bowien B."/>
            <person name="Falsen E."/>
            <person name="Moore E.R."/>
            <person name="Lalucat J."/>
        </authorList>
    </citation>
    <scope>NUCLEOTIDE SEQUENCE [LARGE SCALE GENOMIC DNA]</scope>
    <source>
        <strain evidence="2 3">CCUG 52769</strain>
    </source>
</reference>
<evidence type="ECO:0000259" key="1">
    <source>
        <dbReference type="Pfam" id="PF05050"/>
    </source>
</evidence>
<comment type="caution">
    <text evidence="2">The sequence shown here is derived from an EMBL/GenBank/DDBJ whole genome shotgun (WGS) entry which is preliminary data.</text>
</comment>
<dbReference type="Pfam" id="PF05050">
    <property type="entry name" value="Methyltransf_21"/>
    <property type="match status" value="1"/>
</dbReference>
<dbReference type="OrthoDB" id="2529130at2"/>